<dbReference type="GO" id="GO:0018850">
    <property type="term" value="F:chloromuconate cycloisomerase activity"/>
    <property type="evidence" value="ECO:0007669"/>
    <property type="project" value="UniProtKB-EC"/>
</dbReference>
<dbReference type="InterPro" id="IPR013341">
    <property type="entry name" value="Mandelate_racemase_N_dom"/>
</dbReference>
<dbReference type="InterPro" id="IPR036849">
    <property type="entry name" value="Enolase-like_C_sf"/>
</dbReference>
<dbReference type="PANTHER" id="PTHR48080:SF3">
    <property type="entry name" value="ENOLASE SUPERFAMILY MEMBER DDB_G0284701"/>
    <property type="match status" value="1"/>
</dbReference>
<dbReference type="Gene3D" id="3.20.20.120">
    <property type="entry name" value="Enolase-like C-terminal domain"/>
    <property type="match status" value="1"/>
</dbReference>
<dbReference type="PANTHER" id="PTHR48080">
    <property type="entry name" value="D-GALACTONATE DEHYDRATASE-RELATED"/>
    <property type="match status" value="1"/>
</dbReference>
<keyword evidence="4" id="KW-0413">Isomerase</keyword>
<evidence type="ECO:0000313" key="5">
    <source>
        <dbReference type="Proteomes" id="UP000315010"/>
    </source>
</evidence>
<dbReference type="InterPro" id="IPR029065">
    <property type="entry name" value="Enolase_C-like"/>
</dbReference>
<name>A0A5C5Z9P9_9BACT</name>
<evidence type="ECO:0000313" key="4">
    <source>
        <dbReference type="EMBL" id="TWT83541.1"/>
    </source>
</evidence>
<comment type="caution">
    <text evidence="4">The sequence shown here is derived from an EMBL/GenBank/DDBJ whole genome shotgun (WGS) entry which is preliminary data.</text>
</comment>
<dbReference type="Gene3D" id="3.30.390.10">
    <property type="entry name" value="Enolase-like, N-terminal domain"/>
    <property type="match status" value="1"/>
</dbReference>
<feature type="domain" description="Mandelate racemase/muconate lactonizing enzyme C-terminal" evidence="3">
    <location>
        <begin position="149"/>
        <end position="244"/>
    </location>
</feature>
<protein>
    <submittedName>
        <fullName evidence="4">Chloromuconate cycloisomerase</fullName>
        <ecNumber evidence="4">5.5.1.7</ecNumber>
    </submittedName>
</protein>
<dbReference type="GO" id="GO:0046872">
    <property type="term" value="F:metal ion binding"/>
    <property type="evidence" value="ECO:0007669"/>
    <property type="project" value="UniProtKB-KW"/>
</dbReference>
<reference evidence="4 5" key="1">
    <citation type="submission" date="2019-02" db="EMBL/GenBank/DDBJ databases">
        <title>Deep-cultivation of Planctomycetes and their phenomic and genomic characterization uncovers novel biology.</title>
        <authorList>
            <person name="Wiegand S."/>
            <person name="Jogler M."/>
            <person name="Boedeker C."/>
            <person name="Pinto D."/>
            <person name="Vollmers J."/>
            <person name="Rivas-Marin E."/>
            <person name="Kohn T."/>
            <person name="Peeters S.H."/>
            <person name="Heuer A."/>
            <person name="Rast P."/>
            <person name="Oberbeckmann S."/>
            <person name="Bunk B."/>
            <person name="Jeske O."/>
            <person name="Meyerdierks A."/>
            <person name="Storesund J.E."/>
            <person name="Kallscheuer N."/>
            <person name="Luecker S."/>
            <person name="Lage O.M."/>
            <person name="Pohl T."/>
            <person name="Merkel B.J."/>
            <person name="Hornburger P."/>
            <person name="Mueller R.-W."/>
            <person name="Bruemmer F."/>
            <person name="Labrenz M."/>
            <person name="Spormann A.M."/>
            <person name="Op Den Camp H."/>
            <person name="Overmann J."/>
            <person name="Amann R."/>
            <person name="Jetten M.S.M."/>
            <person name="Mascher T."/>
            <person name="Medema M.H."/>
            <person name="Devos D.P."/>
            <person name="Kaster A.-K."/>
            <person name="Ovreas L."/>
            <person name="Rohde M."/>
            <person name="Galperin M.Y."/>
            <person name="Jogler C."/>
        </authorList>
    </citation>
    <scope>NUCLEOTIDE SEQUENCE [LARGE SCALE GENOMIC DNA]</scope>
    <source>
        <strain evidence="4 5">CA13</strain>
    </source>
</reference>
<dbReference type="RefSeq" id="WP_146400783.1">
    <property type="nucleotide sequence ID" value="NZ_SJPJ01000001.1"/>
</dbReference>
<keyword evidence="5" id="KW-1185">Reference proteome</keyword>
<dbReference type="EMBL" id="SJPJ01000001">
    <property type="protein sequence ID" value="TWT83541.1"/>
    <property type="molecule type" value="Genomic_DNA"/>
</dbReference>
<sequence length="378" mass="40969">MKIDRIDVYPLEYPTVGYFKFFTTPRGATGRPAVMLKITADDGTVGWGQAVPVSTWSYETLEATTIVLRNYFARALLGFDPTDIAGANAAMDRVIRPGFSTGMPLTRAAVDIALHDLVGKATGQSLAQMWGRPQRGTLPLSWTVNARTIEDVEPTVTEGLSRGYKHFNVKVAPDPTFDREVVRRVRKLSPDGFLWTDANGGYDLETALVAAPILADLGVAILESPLPPNRIRGYQTLKQQSALPILMDEGVVSPTELEEFIHLGMLDGVAMKPARCGGLTSNRQQIELCERHDLMWVGSGLCDPDVSLAASLTLYDAYGLKQAAALNGPQFLDTSLLTEPIQIENGVAHVPNGPGLGVSVDEAKLADLAERTAHEWGL</sequence>
<comment type="similarity">
    <text evidence="1">Belongs to the mandelate racemase/muconate lactonizing enzyme family.</text>
</comment>
<dbReference type="SUPFAM" id="SSF54826">
    <property type="entry name" value="Enolase N-terminal domain-like"/>
    <property type="match status" value="1"/>
</dbReference>
<gene>
    <name evidence="4" type="primary">tfdD</name>
    <name evidence="4" type="ORF">CA13_50070</name>
</gene>
<evidence type="ECO:0000256" key="1">
    <source>
        <dbReference type="ARBA" id="ARBA00008031"/>
    </source>
</evidence>
<proteinExistence type="inferred from homology"/>
<dbReference type="InterPro" id="IPR013342">
    <property type="entry name" value="Mandelate_racemase_C"/>
</dbReference>
<dbReference type="Pfam" id="PF13378">
    <property type="entry name" value="MR_MLE_C"/>
    <property type="match status" value="1"/>
</dbReference>
<accession>A0A5C5Z9P9</accession>
<dbReference type="InterPro" id="IPR034593">
    <property type="entry name" value="DgoD-like"/>
</dbReference>
<dbReference type="SMART" id="SM00922">
    <property type="entry name" value="MR_MLE"/>
    <property type="match status" value="1"/>
</dbReference>
<dbReference type="Proteomes" id="UP000315010">
    <property type="component" value="Unassembled WGS sequence"/>
</dbReference>
<dbReference type="SFLD" id="SFLDS00001">
    <property type="entry name" value="Enolase"/>
    <property type="match status" value="1"/>
</dbReference>
<dbReference type="EC" id="5.5.1.7" evidence="4"/>
<dbReference type="SUPFAM" id="SSF51604">
    <property type="entry name" value="Enolase C-terminal domain-like"/>
    <property type="match status" value="1"/>
</dbReference>
<dbReference type="OrthoDB" id="9785902at2"/>
<evidence type="ECO:0000256" key="2">
    <source>
        <dbReference type="ARBA" id="ARBA00022723"/>
    </source>
</evidence>
<organism evidence="4 5">
    <name type="scientific">Novipirellula herctigrandis</name>
    <dbReference type="NCBI Taxonomy" id="2527986"/>
    <lineage>
        <taxon>Bacteria</taxon>
        <taxon>Pseudomonadati</taxon>
        <taxon>Planctomycetota</taxon>
        <taxon>Planctomycetia</taxon>
        <taxon>Pirellulales</taxon>
        <taxon>Pirellulaceae</taxon>
        <taxon>Novipirellula</taxon>
    </lineage>
</organism>
<dbReference type="InterPro" id="IPR029017">
    <property type="entry name" value="Enolase-like_N"/>
</dbReference>
<dbReference type="AlphaFoldDB" id="A0A5C5Z9P9"/>
<dbReference type="SFLD" id="SFLDG00180">
    <property type="entry name" value="muconate_cycloisomerase"/>
    <property type="match status" value="1"/>
</dbReference>
<dbReference type="Pfam" id="PF02746">
    <property type="entry name" value="MR_MLE_N"/>
    <property type="match status" value="1"/>
</dbReference>
<evidence type="ECO:0000259" key="3">
    <source>
        <dbReference type="SMART" id="SM00922"/>
    </source>
</evidence>
<keyword evidence="2" id="KW-0479">Metal-binding</keyword>